<keyword evidence="1" id="KW-0812">Transmembrane</keyword>
<reference evidence="2" key="1">
    <citation type="submission" date="2023-08" db="EMBL/GenBank/DDBJ databases">
        <authorList>
            <person name="Alioto T."/>
            <person name="Alioto T."/>
            <person name="Gomez Garrido J."/>
        </authorList>
    </citation>
    <scope>NUCLEOTIDE SEQUENCE</scope>
</reference>
<keyword evidence="3" id="KW-1185">Reference proteome</keyword>
<accession>A0AA36BFR0</accession>
<feature type="transmembrane region" description="Helical" evidence="1">
    <location>
        <begin position="65"/>
        <end position="82"/>
    </location>
</feature>
<evidence type="ECO:0000313" key="3">
    <source>
        <dbReference type="Proteomes" id="UP001162480"/>
    </source>
</evidence>
<dbReference type="EMBL" id="OX597827">
    <property type="protein sequence ID" value="CAI9733213.1"/>
    <property type="molecule type" value="Genomic_DNA"/>
</dbReference>
<dbReference type="AlphaFoldDB" id="A0AA36BFR0"/>
<gene>
    <name evidence="2" type="ORF">OCTVUL_1B021945</name>
</gene>
<sequence length="133" mass="15097">MKEAYGGFQCLTNNVSTEHSLALEDFLGTGGHDICRLRWWEPFFTPSASSYLDSFFTFTSLLRDIKSVTASVLWLFTVSFFTPSASSYLDSFFTFTSLLRDIKSVTASVLWLFTVSYYGIVSEKISKIFCHKS</sequence>
<protein>
    <submittedName>
        <fullName evidence="2">Uncharacterized protein</fullName>
    </submittedName>
</protein>
<feature type="transmembrane region" description="Helical" evidence="1">
    <location>
        <begin position="102"/>
        <end position="121"/>
    </location>
</feature>
<keyword evidence="1" id="KW-0472">Membrane</keyword>
<evidence type="ECO:0000313" key="2">
    <source>
        <dbReference type="EMBL" id="CAI9733213.1"/>
    </source>
</evidence>
<keyword evidence="1" id="KW-1133">Transmembrane helix</keyword>
<dbReference type="Proteomes" id="UP001162480">
    <property type="component" value="Chromosome 14"/>
</dbReference>
<organism evidence="2 3">
    <name type="scientific">Octopus vulgaris</name>
    <name type="common">Common octopus</name>
    <dbReference type="NCBI Taxonomy" id="6645"/>
    <lineage>
        <taxon>Eukaryota</taxon>
        <taxon>Metazoa</taxon>
        <taxon>Spiralia</taxon>
        <taxon>Lophotrochozoa</taxon>
        <taxon>Mollusca</taxon>
        <taxon>Cephalopoda</taxon>
        <taxon>Coleoidea</taxon>
        <taxon>Octopodiformes</taxon>
        <taxon>Octopoda</taxon>
        <taxon>Incirrata</taxon>
        <taxon>Octopodidae</taxon>
        <taxon>Octopus</taxon>
    </lineage>
</organism>
<name>A0AA36BFR0_OCTVU</name>
<proteinExistence type="predicted"/>
<evidence type="ECO:0000256" key="1">
    <source>
        <dbReference type="SAM" id="Phobius"/>
    </source>
</evidence>